<name>A0A2S0VR06_9ALTE</name>
<dbReference type="InterPro" id="IPR014752">
    <property type="entry name" value="Arrestin-like_C"/>
</dbReference>
<reference evidence="1 2" key="1">
    <citation type="submission" date="2018-01" db="EMBL/GenBank/DDBJ databases">
        <title>Genome sequence of a Cantenovulum-like bacteria.</title>
        <authorList>
            <person name="Tan W.R."/>
            <person name="Lau N.-S."/>
            <person name="Go F."/>
            <person name="Amirul A.-A.A."/>
        </authorList>
    </citation>
    <scope>NUCLEOTIDE SEQUENCE [LARGE SCALE GENOMIC DNA]</scope>
    <source>
        <strain evidence="1 2">CCB-QB4</strain>
    </source>
</reference>
<evidence type="ECO:0000313" key="1">
    <source>
        <dbReference type="EMBL" id="AWB66655.1"/>
    </source>
</evidence>
<evidence type="ECO:0000313" key="2">
    <source>
        <dbReference type="Proteomes" id="UP000244441"/>
    </source>
</evidence>
<proteinExistence type="predicted"/>
<dbReference type="RefSeq" id="WP_108602715.1">
    <property type="nucleotide sequence ID" value="NZ_CP026604.1"/>
</dbReference>
<dbReference type="KEGG" id="cate:C2869_09515"/>
<sequence length="156" mass="17835">MGFFSKLKAVKNVMTGGAAKVYFDSEPLRYNEPFTITVRAEIDDADIDCDRVYLKIKGAEEIEVQDVDVIYDRDGDVDRRVETIHAQHKTVEMELTVASGQKLEANQSYEWQIQVELPSNAPNIYRGRHCQHTYYAFAGLDCFGNDPDSGWLELYD</sequence>
<dbReference type="Gene3D" id="2.60.40.640">
    <property type="match status" value="1"/>
</dbReference>
<dbReference type="OrthoDB" id="5510981at2"/>
<keyword evidence="2" id="KW-1185">Reference proteome</keyword>
<dbReference type="EMBL" id="CP026604">
    <property type="protein sequence ID" value="AWB66655.1"/>
    <property type="molecule type" value="Genomic_DNA"/>
</dbReference>
<protein>
    <submittedName>
        <fullName evidence="1">Uncharacterized protein</fullName>
    </submittedName>
</protein>
<dbReference type="Proteomes" id="UP000244441">
    <property type="component" value="Chromosome"/>
</dbReference>
<dbReference type="AlphaFoldDB" id="A0A2S0VR06"/>
<accession>A0A2S0VR06</accession>
<gene>
    <name evidence="1" type="ORF">C2869_09515</name>
</gene>
<organism evidence="1 2">
    <name type="scientific">Saccharobesus litoralis</name>
    <dbReference type="NCBI Taxonomy" id="2172099"/>
    <lineage>
        <taxon>Bacteria</taxon>
        <taxon>Pseudomonadati</taxon>
        <taxon>Pseudomonadota</taxon>
        <taxon>Gammaproteobacteria</taxon>
        <taxon>Alteromonadales</taxon>
        <taxon>Alteromonadaceae</taxon>
        <taxon>Saccharobesus</taxon>
    </lineage>
</organism>